<keyword evidence="3" id="KW-1185">Reference proteome</keyword>
<proteinExistence type="predicted"/>
<dbReference type="InterPro" id="IPR036971">
    <property type="entry name" value="PDEase_catalytic_dom_sf"/>
</dbReference>
<dbReference type="GO" id="GO:0004114">
    <property type="term" value="F:3',5'-cyclic-nucleotide phosphodiesterase activity"/>
    <property type="evidence" value="ECO:0007669"/>
    <property type="project" value="InterPro"/>
</dbReference>
<name>A0A1G5EKW0_9BACT</name>
<accession>A0A1G5EKW0</accession>
<sequence>MTVDLVTMPSHGAARNEVRALYRLTWPKGDGTFLEEAWGDVRNLYRGLWSGYHPCDTPYHNLTHVVTVTLAMARLLHGAVLDGQHVTAEEGLLCLVAALFHDAGLIRRVGDPETTGAELTKVHVPRGMEMLGTYLAGRGWDDGACGFARSLLACTELDADVRTIAFRSDTRRYLGGLLKAADLAGQMADGRYGEKILLLAQELRDADKEAFFGEKNLVANSPAFCRKALEELVDEGGKSVLDHFQTHFRAYRGMDRNVYTDQISAQISFLEEVIARGGDAYRTHLRNGAVKMGCPPRNFDAIYPKQ</sequence>
<reference evidence="2 3" key="1">
    <citation type="submission" date="2016-10" db="EMBL/GenBank/DDBJ databases">
        <authorList>
            <person name="de Groot N.N."/>
        </authorList>
    </citation>
    <scope>NUCLEOTIDE SEQUENCE [LARGE SCALE GENOMIC DNA]</scope>
    <source>
        <strain evidence="2 3">AA1</strain>
    </source>
</reference>
<dbReference type="EMBL" id="FMUX01000006">
    <property type="protein sequence ID" value="SCY27582.1"/>
    <property type="molecule type" value="Genomic_DNA"/>
</dbReference>
<organism evidence="2 3">
    <name type="scientific">Desulfoluna spongiiphila</name>
    <dbReference type="NCBI Taxonomy" id="419481"/>
    <lineage>
        <taxon>Bacteria</taxon>
        <taxon>Pseudomonadati</taxon>
        <taxon>Thermodesulfobacteriota</taxon>
        <taxon>Desulfobacteria</taxon>
        <taxon>Desulfobacterales</taxon>
        <taxon>Desulfolunaceae</taxon>
        <taxon>Desulfoluna</taxon>
    </lineage>
</organism>
<dbReference type="Proteomes" id="UP000198870">
    <property type="component" value="Unassembled WGS sequence"/>
</dbReference>
<dbReference type="RefSeq" id="WP_092210518.1">
    <property type="nucleotide sequence ID" value="NZ_FMUX01000006.1"/>
</dbReference>
<dbReference type="Gene3D" id="1.10.1300.10">
    <property type="entry name" value="3'5'-cyclic nucleotide phosphodiesterase, catalytic domain"/>
    <property type="match status" value="1"/>
</dbReference>
<feature type="domain" description="HD/PDEase" evidence="1">
    <location>
        <begin position="57"/>
        <end position="174"/>
    </location>
</feature>
<dbReference type="SMART" id="SM00471">
    <property type="entry name" value="HDc"/>
    <property type="match status" value="1"/>
</dbReference>
<evidence type="ECO:0000313" key="2">
    <source>
        <dbReference type="EMBL" id="SCY27582.1"/>
    </source>
</evidence>
<dbReference type="OrthoDB" id="188290at2"/>
<gene>
    <name evidence="2" type="ORF">SAMN05216233_10678</name>
</gene>
<dbReference type="CDD" id="cd00077">
    <property type="entry name" value="HDc"/>
    <property type="match status" value="1"/>
</dbReference>
<evidence type="ECO:0000313" key="3">
    <source>
        <dbReference type="Proteomes" id="UP000198870"/>
    </source>
</evidence>
<dbReference type="AlphaFoldDB" id="A0A1G5EKW0"/>
<protein>
    <recommendedName>
        <fullName evidence="1">HD/PDEase domain-containing protein</fullName>
    </recommendedName>
</protein>
<dbReference type="STRING" id="419481.SAMN05216233_10678"/>
<dbReference type="SUPFAM" id="SSF109604">
    <property type="entry name" value="HD-domain/PDEase-like"/>
    <property type="match status" value="1"/>
</dbReference>
<dbReference type="GO" id="GO:0007165">
    <property type="term" value="P:signal transduction"/>
    <property type="evidence" value="ECO:0007669"/>
    <property type="project" value="InterPro"/>
</dbReference>
<evidence type="ECO:0000259" key="1">
    <source>
        <dbReference type="SMART" id="SM00471"/>
    </source>
</evidence>
<dbReference type="InterPro" id="IPR003607">
    <property type="entry name" value="HD/PDEase_dom"/>
</dbReference>